<dbReference type="PANTHER" id="PTHR35007">
    <property type="entry name" value="INTEGRAL MEMBRANE PROTEIN-RELATED"/>
    <property type="match status" value="1"/>
</dbReference>
<feature type="transmembrane region" description="Helical" evidence="6">
    <location>
        <begin position="265"/>
        <end position="285"/>
    </location>
</feature>
<reference evidence="9" key="1">
    <citation type="submission" date="2010-12" db="EMBL/GenBank/DDBJ databases">
        <title>Complete sequence of Desulfovibrio aespoeensis Aspo-2.</title>
        <authorList>
            <consortium name="US DOE Joint Genome Institute"/>
            <person name="Lucas S."/>
            <person name="Copeland A."/>
            <person name="Lapidus A."/>
            <person name="Cheng J.-F."/>
            <person name="Goodwin L."/>
            <person name="Pitluck S."/>
            <person name="Chertkov O."/>
            <person name="Misra M."/>
            <person name="Detter J.C."/>
            <person name="Han C."/>
            <person name="Tapia R."/>
            <person name="Land M."/>
            <person name="Hauser L."/>
            <person name="Kyrpides N."/>
            <person name="Ivanova N."/>
            <person name="Ovchinnikova G."/>
            <person name="Pedersen K."/>
            <person name="Jagevall S."/>
            <person name="Hazen T."/>
            <person name="Woyke T."/>
        </authorList>
    </citation>
    <scope>NUCLEOTIDE SEQUENCE [LARGE SCALE GENOMIC DNA]</scope>
    <source>
        <strain evidence="9">ATCC 700646 / DSM 10631 / Aspo-2</strain>
    </source>
</reference>
<evidence type="ECO:0000256" key="4">
    <source>
        <dbReference type="ARBA" id="ARBA00022989"/>
    </source>
</evidence>
<comment type="subcellular location">
    <subcellularLocation>
        <location evidence="1">Cell membrane</location>
        <topology evidence="1">Multi-pass membrane protein</topology>
    </subcellularLocation>
</comment>
<accession>E6VYN6</accession>
<dbReference type="Proteomes" id="UP000002191">
    <property type="component" value="Chromosome"/>
</dbReference>
<dbReference type="OrthoDB" id="597333at2"/>
<dbReference type="AlphaFoldDB" id="E6VYN6"/>
<feature type="transmembrane region" description="Helical" evidence="6">
    <location>
        <begin position="6"/>
        <end position="26"/>
    </location>
</feature>
<evidence type="ECO:0000256" key="1">
    <source>
        <dbReference type="ARBA" id="ARBA00004651"/>
    </source>
</evidence>
<evidence type="ECO:0000313" key="8">
    <source>
        <dbReference type="EMBL" id="ADU63903.1"/>
    </source>
</evidence>
<feature type="transmembrane region" description="Helical" evidence="6">
    <location>
        <begin position="120"/>
        <end position="138"/>
    </location>
</feature>
<gene>
    <name evidence="8" type="ordered locus">Daes_2909</name>
</gene>
<keyword evidence="3 6" id="KW-0812">Transmembrane</keyword>
<protein>
    <submittedName>
        <fullName evidence="8">Type II secretion system F domain protein</fullName>
    </submittedName>
</protein>
<evidence type="ECO:0000256" key="6">
    <source>
        <dbReference type="SAM" id="Phobius"/>
    </source>
</evidence>
<dbReference type="Pfam" id="PF00482">
    <property type="entry name" value="T2SSF"/>
    <property type="match status" value="1"/>
</dbReference>
<evidence type="ECO:0000256" key="5">
    <source>
        <dbReference type="ARBA" id="ARBA00023136"/>
    </source>
</evidence>
<dbReference type="EMBL" id="CP002431">
    <property type="protein sequence ID" value="ADU63903.1"/>
    <property type="molecule type" value="Genomic_DNA"/>
</dbReference>
<dbReference type="STRING" id="643562.Daes_2909"/>
<name>E6VYN6_PSEA9</name>
<keyword evidence="2" id="KW-1003">Cell membrane</keyword>
<dbReference type="KEGG" id="das:Daes_2909"/>
<keyword evidence="4 6" id="KW-1133">Transmembrane helix</keyword>
<dbReference type="PANTHER" id="PTHR35007:SF1">
    <property type="entry name" value="PILUS ASSEMBLY PROTEIN"/>
    <property type="match status" value="1"/>
</dbReference>
<evidence type="ECO:0000256" key="3">
    <source>
        <dbReference type="ARBA" id="ARBA00022692"/>
    </source>
</evidence>
<keyword evidence="5 6" id="KW-0472">Membrane</keyword>
<feature type="transmembrane region" description="Helical" evidence="6">
    <location>
        <begin position="297"/>
        <end position="316"/>
    </location>
</feature>
<dbReference type="GO" id="GO:0005886">
    <property type="term" value="C:plasma membrane"/>
    <property type="evidence" value="ECO:0007669"/>
    <property type="project" value="UniProtKB-SubCell"/>
</dbReference>
<evidence type="ECO:0000313" key="9">
    <source>
        <dbReference type="Proteomes" id="UP000002191"/>
    </source>
</evidence>
<evidence type="ECO:0000256" key="2">
    <source>
        <dbReference type="ARBA" id="ARBA00022475"/>
    </source>
</evidence>
<evidence type="ECO:0000259" key="7">
    <source>
        <dbReference type="Pfam" id="PF00482"/>
    </source>
</evidence>
<dbReference type="RefSeq" id="WP_013515806.1">
    <property type="nucleotide sequence ID" value="NC_014844.1"/>
</dbReference>
<organism evidence="8 9">
    <name type="scientific">Pseudodesulfovibrio aespoeensis (strain ATCC 700646 / DSM 10631 / Aspo-2)</name>
    <name type="common">Desulfovibrio aespoeensis</name>
    <dbReference type="NCBI Taxonomy" id="643562"/>
    <lineage>
        <taxon>Bacteria</taxon>
        <taxon>Pseudomonadati</taxon>
        <taxon>Thermodesulfobacteriota</taxon>
        <taxon>Desulfovibrionia</taxon>
        <taxon>Desulfovibrionales</taxon>
        <taxon>Desulfovibrionaceae</taxon>
    </lineage>
</organism>
<reference evidence="8 9" key="2">
    <citation type="journal article" date="2014" name="Genome Announc.">
        <title>Complete Genome Sequence of the Subsurface, Mesophilic Sulfate-Reducing Bacterium Desulfovibrio aespoeensis Aspo-2.</title>
        <authorList>
            <person name="Pedersen K."/>
            <person name="Bengtsson A."/>
            <person name="Edlund J."/>
            <person name="Rabe L."/>
            <person name="Hazen T."/>
            <person name="Chakraborty R."/>
            <person name="Goodwin L."/>
            <person name="Shapiro N."/>
        </authorList>
    </citation>
    <scope>NUCLEOTIDE SEQUENCE [LARGE SCALE GENOMIC DNA]</scope>
    <source>
        <strain evidence="9">ATCC 700646 / DSM 10631 / Aspo-2</strain>
    </source>
</reference>
<feature type="transmembrane region" description="Helical" evidence="6">
    <location>
        <begin position="93"/>
        <end position="114"/>
    </location>
</feature>
<keyword evidence="9" id="KW-1185">Reference proteome</keyword>
<proteinExistence type="predicted"/>
<dbReference type="InterPro" id="IPR018076">
    <property type="entry name" value="T2SS_GspF_dom"/>
</dbReference>
<feature type="domain" description="Type II secretion system protein GspF" evidence="7">
    <location>
        <begin position="157"/>
        <end position="282"/>
    </location>
</feature>
<dbReference type="HOGENOM" id="CLU_064305_0_1_7"/>
<dbReference type="eggNOG" id="COG4965">
    <property type="taxonomic scope" value="Bacteria"/>
</dbReference>
<sequence precursor="true">MPVSLLIALGGGVIVFLLLTGVASLTRAGQAAARERVQHRLRRFALTGSEAGAIDLVLKQSAMSSMPWFNRMLSGMRLAAGLKRTISQANARGTAGVYLLACGLLGLLGAYAGLAMADRLWVGMVLAWLLGSMPVWHLRRLKARRMGRFQAQLPEALDLMSRALKAGHTFGGGMRMVANEFADPIGGEFGKTLDEINYGMDVDRALANLQLRVDVEDLKFFVVSVNIQRETGGNLAEIIANIARLVRERFALFGKVRVLSAEGRISALLLSALPFFIAGVLYFINPDYISLLWTNELGRSMAWGAVASMIVGIVVMRRMVKIQV</sequence>